<reference evidence="6" key="1">
    <citation type="thesis" date="2020" institute="ProQuest LLC" country="789 East Eisenhower Parkway, Ann Arbor, MI, USA">
        <title>Comparative Genomics and Chromosome Evolution.</title>
        <authorList>
            <person name="Mudd A.B."/>
        </authorList>
    </citation>
    <scope>NUCLEOTIDE SEQUENCE</scope>
    <source>
        <strain evidence="6">237g6f4</strain>
        <tissue evidence="6">Blood</tissue>
    </source>
</reference>
<feature type="disulfide bond" evidence="4">
    <location>
        <begin position="93"/>
        <end position="110"/>
    </location>
</feature>
<dbReference type="SUPFAM" id="SSF57492">
    <property type="entry name" value="Trefoil"/>
    <property type="match status" value="2"/>
</dbReference>
<name>A0AAV6ZD52_ENGPU</name>
<comment type="subcellular location">
    <subcellularLocation>
        <location evidence="1">Secreted</location>
    </subcellularLocation>
</comment>
<dbReference type="FunFam" id="4.10.110.10:FF:000006">
    <property type="entry name" value="Trefoil factor 1"/>
    <property type="match status" value="2"/>
</dbReference>
<dbReference type="GO" id="GO:0005615">
    <property type="term" value="C:extracellular space"/>
    <property type="evidence" value="ECO:0007669"/>
    <property type="project" value="TreeGrafter"/>
</dbReference>
<evidence type="ECO:0000256" key="1">
    <source>
        <dbReference type="ARBA" id="ARBA00004613"/>
    </source>
</evidence>
<dbReference type="Pfam" id="PF00088">
    <property type="entry name" value="Trefoil"/>
    <property type="match status" value="2"/>
</dbReference>
<dbReference type="EMBL" id="WNYA01001158">
    <property type="protein sequence ID" value="KAG8546273.1"/>
    <property type="molecule type" value="Genomic_DNA"/>
</dbReference>
<evidence type="ECO:0000313" key="7">
    <source>
        <dbReference type="Proteomes" id="UP000824782"/>
    </source>
</evidence>
<dbReference type="CDD" id="cd00111">
    <property type="entry name" value="Trefoil"/>
    <property type="match status" value="2"/>
</dbReference>
<feature type="disulfide bond" evidence="4">
    <location>
        <begin position="44"/>
        <end position="61"/>
    </location>
</feature>
<dbReference type="AlphaFoldDB" id="A0AAV6ZD52"/>
<dbReference type="InterPro" id="IPR000519">
    <property type="entry name" value="P_trefoil_dom"/>
</dbReference>
<protein>
    <recommendedName>
        <fullName evidence="5">P-type domain-containing protein</fullName>
    </recommendedName>
</protein>
<feature type="domain" description="P-type" evidence="5">
    <location>
        <begin position="71"/>
        <end position="114"/>
    </location>
</feature>
<evidence type="ECO:0000259" key="5">
    <source>
        <dbReference type="PROSITE" id="PS51448"/>
    </source>
</evidence>
<dbReference type="PANTHER" id="PTHR13826:SF14">
    <property type="entry name" value="TREFOIL FACTOR 2"/>
    <property type="match status" value="1"/>
</dbReference>
<dbReference type="PROSITE" id="PS51448">
    <property type="entry name" value="P_TREFOIL_2"/>
    <property type="match status" value="2"/>
</dbReference>
<feature type="disulfide bond" evidence="4">
    <location>
        <begin position="34"/>
        <end position="49"/>
    </location>
</feature>
<evidence type="ECO:0000313" key="6">
    <source>
        <dbReference type="EMBL" id="KAG8546273.1"/>
    </source>
</evidence>
<accession>A0AAV6ZD52</accession>
<evidence type="ECO:0000256" key="3">
    <source>
        <dbReference type="ARBA" id="ARBA00023157"/>
    </source>
</evidence>
<feature type="domain" description="P-type" evidence="5">
    <location>
        <begin position="21"/>
        <end position="65"/>
    </location>
</feature>
<keyword evidence="3 4" id="KW-1015">Disulfide bond</keyword>
<dbReference type="PRINTS" id="PR00680">
    <property type="entry name" value="PTREFOIL"/>
</dbReference>
<proteinExistence type="predicted"/>
<dbReference type="Gene3D" id="4.10.110.10">
    <property type="entry name" value="Spasmolytic Protein, domain 1"/>
    <property type="match status" value="2"/>
</dbReference>
<dbReference type="InterPro" id="IPR017957">
    <property type="entry name" value="P_trefoil_CS"/>
</dbReference>
<evidence type="ECO:0000256" key="2">
    <source>
        <dbReference type="ARBA" id="ARBA00022525"/>
    </source>
</evidence>
<dbReference type="PANTHER" id="PTHR13826">
    <property type="entry name" value="INTESTINAL TREFOIL FACTOR-RELATED"/>
    <property type="match status" value="1"/>
</dbReference>
<feature type="non-terminal residue" evidence="6">
    <location>
        <position position="1"/>
    </location>
</feature>
<organism evidence="6 7">
    <name type="scientific">Engystomops pustulosus</name>
    <name type="common">Tungara frog</name>
    <name type="synonym">Physalaemus pustulosus</name>
    <dbReference type="NCBI Taxonomy" id="76066"/>
    <lineage>
        <taxon>Eukaryota</taxon>
        <taxon>Metazoa</taxon>
        <taxon>Chordata</taxon>
        <taxon>Craniata</taxon>
        <taxon>Vertebrata</taxon>
        <taxon>Euteleostomi</taxon>
        <taxon>Amphibia</taxon>
        <taxon>Batrachia</taxon>
        <taxon>Anura</taxon>
        <taxon>Neobatrachia</taxon>
        <taxon>Hyloidea</taxon>
        <taxon>Leptodactylidae</taxon>
        <taxon>Leiuperinae</taxon>
        <taxon>Engystomops</taxon>
    </lineage>
</organism>
<dbReference type="InterPro" id="IPR044913">
    <property type="entry name" value="P_trefoil_dom_sf"/>
</dbReference>
<dbReference type="PROSITE" id="PS00025">
    <property type="entry name" value="P_TREFOIL_1"/>
    <property type="match status" value="1"/>
</dbReference>
<feature type="disulfide bond" evidence="4">
    <location>
        <begin position="73"/>
        <end position="99"/>
    </location>
</feature>
<comment type="caution">
    <text evidence="4">Lacks conserved residue(s) required for the propagation of feature annotation.</text>
</comment>
<feature type="disulfide bond" evidence="4">
    <location>
        <begin position="83"/>
        <end position="98"/>
    </location>
</feature>
<dbReference type="Proteomes" id="UP000824782">
    <property type="component" value="Unassembled WGS sequence"/>
</dbReference>
<gene>
    <name evidence="6" type="ORF">GDO81_019343</name>
</gene>
<sequence length="117" mass="13295">CSVKCSRSPQCYHPGIQAVRNDCDSVYPLSRPHCGPPGVTADQCKQIGCCFDNTVEWMPWCFQPLIRKETIQCAVMSTRRVDCGFFGINKEQCYLKGCCYDSSYPNAPWCFYPDITE</sequence>
<keyword evidence="7" id="KW-1185">Reference proteome</keyword>
<keyword evidence="2" id="KW-0964">Secreted</keyword>
<dbReference type="SMART" id="SM00018">
    <property type="entry name" value="PD"/>
    <property type="match status" value="2"/>
</dbReference>
<comment type="caution">
    <text evidence="6">The sequence shown here is derived from an EMBL/GenBank/DDBJ whole genome shotgun (WGS) entry which is preliminary data.</text>
</comment>
<evidence type="ECO:0000256" key="4">
    <source>
        <dbReference type="PROSITE-ProRule" id="PRU00779"/>
    </source>
</evidence>
<feature type="non-terminal residue" evidence="6">
    <location>
        <position position="117"/>
    </location>
</feature>
<dbReference type="InterPro" id="IPR017994">
    <property type="entry name" value="P_trefoil_chordata"/>
</dbReference>